<sequence length="361" mass="41049">MSLCSTVMKTLIFFTFCLHLSSADTQSLQYSLTQVTGTNCTEFSALGLMSGQQVGYYNSAIRKVIPKTEWIQKLKAEDPEHWKTQSEIAQIQEESFKDNLATAMQCFYQTTGVHTLQRIVGCELDDDGTVRGYNQFGYDGEDFISLDLKTLTWTAAKPQAEIIKYKRNNDTDNNKMWKNFLEYRCIEWLKTYVNYSRKTLNRKDRPTASVFQKQSHSPEVVCHATGFFPKSVNITWRKDGEDVHEDVELRETLPNQDGSFQKRSILKVPAEELQKHTYTCVIQHSSLEKELVLNVSERQILKGGGSMAIIIGVVVALIVLVVTVVAGIMFWKKKNSGFKRAPATDLPRPTLKACLCVFLLK</sequence>
<dbReference type="InterPro" id="IPR011162">
    <property type="entry name" value="MHC_I/II-like_Ag-recog"/>
</dbReference>
<dbReference type="GO" id="GO:0006955">
    <property type="term" value="P:immune response"/>
    <property type="evidence" value="ECO:0007669"/>
    <property type="project" value="TreeGrafter"/>
</dbReference>
<evidence type="ECO:0000256" key="3">
    <source>
        <dbReference type="SAM" id="Phobius"/>
    </source>
</evidence>
<keyword evidence="3" id="KW-0812">Transmembrane</keyword>
<dbReference type="Pfam" id="PF00129">
    <property type="entry name" value="MHC_I"/>
    <property type="match status" value="1"/>
</dbReference>
<name>A0AA88SQB5_TACVA</name>
<dbReference type="InterPro" id="IPR037055">
    <property type="entry name" value="MHC_I-like_Ag-recog_sf"/>
</dbReference>
<dbReference type="SUPFAM" id="SSF54452">
    <property type="entry name" value="MHC antigen-recognition domain"/>
    <property type="match status" value="1"/>
</dbReference>
<dbReference type="InterPro" id="IPR007110">
    <property type="entry name" value="Ig-like_dom"/>
</dbReference>
<dbReference type="PANTHER" id="PTHR16675">
    <property type="entry name" value="MHC CLASS I-RELATED"/>
    <property type="match status" value="1"/>
</dbReference>
<keyword evidence="3" id="KW-1133">Transmembrane helix</keyword>
<accession>A0AA88SQB5</accession>
<dbReference type="EMBL" id="JAVHJS010000010">
    <property type="protein sequence ID" value="KAK2845897.1"/>
    <property type="molecule type" value="Genomic_DNA"/>
</dbReference>
<dbReference type="Gene3D" id="2.60.40.10">
    <property type="entry name" value="Immunoglobulins"/>
    <property type="match status" value="1"/>
</dbReference>
<feature type="domain" description="Ig-like" evidence="5">
    <location>
        <begin position="206"/>
        <end position="296"/>
    </location>
</feature>
<protein>
    <recommendedName>
        <fullName evidence="5">Ig-like domain-containing protein</fullName>
    </recommendedName>
</protein>
<dbReference type="InterPro" id="IPR001039">
    <property type="entry name" value="MHC_I_a_a1/a2"/>
</dbReference>
<feature type="signal peptide" evidence="4">
    <location>
        <begin position="1"/>
        <end position="23"/>
    </location>
</feature>
<dbReference type="GO" id="GO:0009897">
    <property type="term" value="C:external side of plasma membrane"/>
    <property type="evidence" value="ECO:0007669"/>
    <property type="project" value="TreeGrafter"/>
</dbReference>
<dbReference type="CDD" id="cd07698">
    <property type="entry name" value="IgC1_MHC_I_alpha3"/>
    <property type="match status" value="1"/>
</dbReference>
<keyword evidence="3" id="KW-0472">Membrane</keyword>
<proteinExistence type="inferred from homology"/>
<dbReference type="PANTHER" id="PTHR16675:SF237">
    <property type="entry name" value="MHC CLASS I ANTIGEN TRANSCRIPT VARIANT 1-RELATED"/>
    <property type="match status" value="1"/>
</dbReference>
<keyword evidence="7" id="KW-1185">Reference proteome</keyword>
<comment type="similarity">
    <text evidence="2">Belongs to the MHC class I family.</text>
</comment>
<dbReference type="SMART" id="SM00407">
    <property type="entry name" value="IGc1"/>
    <property type="match status" value="1"/>
</dbReference>
<dbReference type="PROSITE" id="PS50835">
    <property type="entry name" value="IG_LIKE"/>
    <property type="match status" value="1"/>
</dbReference>
<keyword evidence="4" id="KW-0732">Signal</keyword>
<evidence type="ECO:0000256" key="2">
    <source>
        <dbReference type="RuleBase" id="RU004439"/>
    </source>
</evidence>
<gene>
    <name evidence="6" type="ORF">Q7C36_010751</name>
</gene>
<feature type="chain" id="PRO_5041697819" description="Ig-like domain-containing protein" evidence="4">
    <location>
        <begin position="24"/>
        <end position="361"/>
    </location>
</feature>
<feature type="transmembrane region" description="Helical" evidence="3">
    <location>
        <begin position="307"/>
        <end position="331"/>
    </location>
</feature>
<evidence type="ECO:0000313" key="7">
    <source>
        <dbReference type="Proteomes" id="UP001187315"/>
    </source>
</evidence>
<keyword evidence="1" id="KW-0325">Glycoprotein</keyword>
<dbReference type="FunFam" id="3.30.500.10:FF:000001">
    <property type="entry name" value="H-2 class I histocompatibility antigen, alpha chain"/>
    <property type="match status" value="1"/>
</dbReference>
<dbReference type="Gene3D" id="3.30.500.10">
    <property type="entry name" value="MHC class I-like antigen recognition-like"/>
    <property type="match status" value="1"/>
</dbReference>
<dbReference type="InterPro" id="IPR050208">
    <property type="entry name" value="MHC_class-I_related"/>
</dbReference>
<dbReference type="InterPro" id="IPR011161">
    <property type="entry name" value="MHC_I-like_Ag-recog"/>
</dbReference>
<evidence type="ECO:0000313" key="6">
    <source>
        <dbReference type="EMBL" id="KAK2845897.1"/>
    </source>
</evidence>
<evidence type="ECO:0000256" key="1">
    <source>
        <dbReference type="ARBA" id="ARBA00023180"/>
    </source>
</evidence>
<dbReference type="InterPro" id="IPR003597">
    <property type="entry name" value="Ig_C1-set"/>
</dbReference>
<dbReference type="InterPro" id="IPR013783">
    <property type="entry name" value="Ig-like_fold"/>
</dbReference>
<organism evidence="6 7">
    <name type="scientific">Tachysurus vachellii</name>
    <name type="common">Darkbarbel catfish</name>
    <name type="synonym">Pelteobagrus vachellii</name>
    <dbReference type="NCBI Taxonomy" id="175792"/>
    <lineage>
        <taxon>Eukaryota</taxon>
        <taxon>Metazoa</taxon>
        <taxon>Chordata</taxon>
        <taxon>Craniata</taxon>
        <taxon>Vertebrata</taxon>
        <taxon>Euteleostomi</taxon>
        <taxon>Actinopterygii</taxon>
        <taxon>Neopterygii</taxon>
        <taxon>Teleostei</taxon>
        <taxon>Ostariophysi</taxon>
        <taxon>Siluriformes</taxon>
        <taxon>Bagridae</taxon>
        <taxon>Tachysurus</taxon>
    </lineage>
</organism>
<evidence type="ECO:0000259" key="5">
    <source>
        <dbReference type="PROSITE" id="PS50835"/>
    </source>
</evidence>
<dbReference type="PRINTS" id="PR01638">
    <property type="entry name" value="MHCCLASSI"/>
</dbReference>
<dbReference type="GO" id="GO:0005615">
    <property type="term" value="C:extracellular space"/>
    <property type="evidence" value="ECO:0007669"/>
    <property type="project" value="TreeGrafter"/>
</dbReference>
<comment type="caution">
    <text evidence="6">The sequence shown here is derived from an EMBL/GenBank/DDBJ whole genome shotgun (WGS) entry which is preliminary data.</text>
</comment>
<evidence type="ECO:0000256" key="4">
    <source>
        <dbReference type="SAM" id="SignalP"/>
    </source>
</evidence>
<dbReference type="AlphaFoldDB" id="A0AA88SQB5"/>
<dbReference type="InterPro" id="IPR036179">
    <property type="entry name" value="Ig-like_dom_sf"/>
</dbReference>
<reference evidence="6" key="1">
    <citation type="submission" date="2023-08" db="EMBL/GenBank/DDBJ databases">
        <title>Pelteobagrus vachellii genome.</title>
        <authorList>
            <person name="Liu H."/>
        </authorList>
    </citation>
    <scope>NUCLEOTIDE SEQUENCE</scope>
    <source>
        <strain evidence="6">PRFRI_2022a</strain>
        <tissue evidence="6">Muscle</tissue>
    </source>
</reference>
<dbReference type="Proteomes" id="UP001187315">
    <property type="component" value="Unassembled WGS sequence"/>
</dbReference>
<dbReference type="Pfam" id="PF07654">
    <property type="entry name" value="C1-set"/>
    <property type="match status" value="1"/>
</dbReference>
<dbReference type="SUPFAM" id="SSF48726">
    <property type="entry name" value="Immunoglobulin"/>
    <property type="match status" value="1"/>
</dbReference>